<feature type="transmembrane region" description="Helical" evidence="1">
    <location>
        <begin position="41"/>
        <end position="63"/>
    </location>
</feature>
<accession>A0A564TF30</accession>
<feature type="transmembrane region" description="Helical" evidence="1">
    <location>
        <begin position="229"/>
        <end position="249"/>
    </location>
</feature>
<keyword evidence="3" id="KW-1185">Reference proteome</keyword>
<organism evidence="2 3">
    <name type="scientific">Faecalibacterium prausnitzii</name>
    <dbReference type="NCBI Taxonomy" id="853"/>
    <lineage>
        <taxon>Bacteria</taxon>
        <taxon>Bacillati</taxon>
        <taxon>Bacillota</taxon>
        <taxon>Clostridia</taxon>
        <taxon>Eubacteriales</taxon>
        <taxon>Oscillospiraceae</taxon>
        <taxon>Faecalibacterium</taxon>
    </lineage>
</organism>
<proteinExistence type="predicted"/>
<gene>
    <name evidence="2" type="ORF">FPPS064S07_02709</name>
</gene>
<dbReference type="RefSeq" id="WP_158398651.1">
    <property type="nucleotide sequence ID" value="NZ_CABHMY010000094.1"/>
</dbReference>
<dbReference type="PANTHER" id="PTHR40076:SF1">
    <property type="entry name" value="MEMBRANE PROTEIN"/>
    <property type="match status" value="1"/>
</dbReference>
<dbReference type="Proteomes" id="UP000406184">
    <property type="component" value="Unassembled WGS sequence"/>
</dbReference>
<keyword evidence="1" id="KW-0812">Transmembrane</keyword>
<keyword evidence="1" id="KW-1133">Transmembrane helix</keyword>
<name>A0A564TF30_9FIRM</name>
<evidence type="ECO:0000313" key="2">
    <source>
        <dbReference type="EMBL" id="VUX05792.1"/>
    </source>
</evidence>
<dbReference type="AlphaFoldDB" id="A0A564TF30"/>
<dbReference type="PANTHER" id="PTHR40076">
    <property type="entry name" value="MEMBRANE PROTEIN-RELATED"/>
    <property type="match status" value="1"/>
</dbReference>
<feature type="transmembrane region" description="Helical" evidence="1">
    <location>
        <begin position="69"/>
        <end position="92"/>
    </location>
</feature>
<sequence length="255" mass="27832">MINRTINKQKAKRILNENGNLSGMISMEILYAMISKITETILAMAIIYVVAAAMGALTALFALMGIVGAVFTALIIAPLGYFITIVALGAIAGPFEVAHNRYYLYLKKNGIRAKAISIFDSFDFFVQFALVTGTRMVTIMWVPLLAAVLVLAITIFIAAVTKSVVVAVVLAVFGGIAVLGVAIARACQLWPMAYIQADHPQLNAEQVLERCCEMTSGHKWELFVFELSYIGWHILNVFTLGIAGILYVTPYRSMA</sequence>
<evidence type="ECO:0000313" key="3">
    <source>
        <dbReference type="Proteomes" id="UP000406184"/>
    </source>
</evidence>
<feature type="transmembrane region" description="Helical" evidence="1">
    <location>
        <begin position="113"/>
        <end position="132"/>
    </location>
</feature>
<dbReference type="EMBL" id="CABHMY010000094">
    <property type="protein sequence ID" value="VUX05792.1"/>
    <property type="molecule type" value="Genomic_DNA"/>
</dbReference>
<protein>
    <recommendedName>
        <fullName evidence="4">DUF975 family protein</fullName>
    </recommendedName>
</protein>
<reference evidence="2 3" key="1">
    <citation type="submission" date="2019-07" db="EMBL/GenBank/DDBJ databases">
        <authorList>
            <person name="Hibberd C M."/>
            <person name="Gehrig L. J."/>
            <person name="Chang H.-W."/>
            <person name="Venkatesh S."/>
        </authorList>
    </citation>
    <scope>NUCLEOTIDE SEQUENCE [LARGE SCALE GENOMIC DNA]</scope>
    <source>
        <strain evidence="2">Faecalibacterium_prausnitzii_JG_BgPS064</strain>
    </source>
</reference>
<dbReference type="InterPro" id="IPR010380">
    <property type="entry name" value="DUF975"/>
</dbReference>
<keyword evidence="1" id="KW-0472">Membrane</keyword>
<evidence type="ECO:0008006" key="4">
    <source>
        <dbReference type="Google" id="ProtNLM"/>
    </source>
</evidence>
<dbReference type="Pfam" id="PF06161">
    <property type="entry name" value="DUF975"/>
    <property type="match status" value="1"/>
</dbReference>
<evidence type="ECO:0000256" key="1">
    <source>
        <dbReference type="SAM" id="Phobius"/>
    </source>
</evidence>
<feature type="transmembrane region" description="Helical" evidence="1">
    <location>
        <begin position="164"/>
        <end position="184"/>
    </location>
</feature>
<feature type="transmembrane region" description="Helical" evidence="1">
    <location>
        <begin position="138"/>
        <end position="157"/>
    </location>
</feature>